<proteinExistence type="predicted"/>
<reference evidence="3 4" key="1">
    <citation type="submission" date="2016-08" db="EMBL/GenBank/DDBJ databases">
        <title>Hymenobacter coccineus sp. nov., Hymenobacter lapidarius sp. nov. and Hymenobacter glacialis sp. nov., isolated from Antarctic soil.</title>
        <authorList>
            <person name="Sedlacek I."/>
            <person name="Kralova S."/>
            <person name="Kyrova K."/>
            <person name="Maslanova I."/>
            <person name="Stankova E."/>
            <person name="Vrbovska V."/>
            <person name="Nemec M."/>
            <person name="Bartak M."/>
            <person name="Svec P."/>
            <person name="Busse H.-J."/>
            <person name="Pantucek R."/>
        </authorList>
    </citation>
    <scope>NUCLEOTIDE SEQUENCE [LARGE SCALE GENOMIC DNA]</scope>
    <source>
        <strain evidence="3 4">CCM 8643</strain>
    </source>
</reference>
<name>A0A1G1T2F0_9BACT</name>
<evidence type="ECO:0000313" key="4">
    <source>
        <dbReference type="Proteomes" id="UP000176294"/>
    </source>
</evidence>
<dbReference type="Proteomes" id="UP000176294">
    <property type="component" value="Unassembled WGS sequence"/>
</dbReference>
<dbReference type="AlphaFoldDB" id="A0A1G1T2F0"/>
<feature type="region of interest" description="Disordered" evidence="1">
    <location>
        <begin position="765"/>
        <end position="880"/>
    </location>
</feature>
<dbReference type="OrthoDB" id="9807687at2"/>
<dbReference type="Gene3D" id="3.40.50.1110">
    <property type="entry name" value="SGNH hydrolase"/>
    <property type="match status" value="1"/>
</dbReference>
<dbReference type="GO" id="GO:0016788">
    <property type="term" value="F:hydrolase activity, acting on ester bonds"/>
    <property type="evidence" value="ECO:0007669"/>
    <property type="project" value="UniProtKB-ARBA"/>
</dbReference>
<feature type="compositionally biased region" description="Low complexity" evidence="1">
    <location>
        <begin position="661"/>
        <end position="672"/>
    </location>
</feature>
<feature type="compositionally biased region" description="Basic and acidic residues" evidence="1">
    <location>
        <begin position="370"/>
        <end position="402"/>
    </location>
</feature>
<dbReference type="InterPro" id="IPR014982">
    <property type="entry name" value="GSCFA"/>
</dbReference>
<evidence type="ECO:0000313" key="3">
    <source>
        <dbReference type="EMBL" id="OGX85032.1"/>
    </source>
</evidence>
<feature type="region of interest" description="Disordered" evidence="1">
    <location>
        <begin position="361"/>
        <end position="412"/>
    </location>
</feature>
<feature type="compositionally biased region" description="Basic residues" evidence="1">
    <location>
        <begin position="871"/>
        <end position="880"/>
    </location>
</feature>
<organism evidence="3 4">
    <name type="scientific">Hymenobacter lapidarius</name>
    <dbReference type="NCBI Taxonomy" id="1908237"/>
    <lineage>
        <taxon>Bacteria</taxon>
        <taxon>Pseudomonadati</taxon>
        <taxon>Bacteroidota</taxon>
        <taxon>Cytophagia</taxon>
        <taxon>Cytophagales</taxon>
        <taxon>Hymenobacteraceae</taxon>
        <taxon>Hymenobacter</taxon>
    </lineage>
</organism>
<feature type="region of interest" description="Disordered" evidence="1">
    <location>
        <begin position="460"/>
        <end position="508"/>
    </location>
</feature>
<dbReference type="Pfam" id="PF08885">
    <property type="entry name" value="GSCFA"/>
    <property type="match status" value="1"/>
</dbReference>
<feature type="region of interest" description="Disordered" evidence="1">
    <location>
        <begin position="598"/>
        <end position="730"/>
    </location>
</feature>
<feature type="compositionally biased region" description="Low complexity" evidence="1">
    <location>
        <begin position="620"/>
        <end position="647"/>
    </location>
</feature>
<sequence>MFRTELSIAPATDQLARTARVLTLGSCFADSIGARLTAAKITALVNPFGTVFQPLALAKLLRAAAGEEVDWQQHVVQARGRWQSYDLHGSIGADSPVELLQYIQELVRRTGEFLRQADVVLLTLGTAWAYRLRETGELVNNCHKQSADLFVKELLTPDEIINGLAETHAYLRRINPNLRFVLTVSPVRHIKDTLPLNSVSKSVLRVATHIVSDLLPGVAYFPAYEVLMDDLRDYRFYASDMLHPTEVAEDYIWDKFARTYFDVDFGRFRKEWAAVQQSLSHRPLHEGAPEHREFLESTLQKLEQLSLRKVEVAAELNMVRAKISSLPVPKQPELVEMLEDDEERIDIGEGSVAREAQAALRDAVPASPDADSRPPRLSPEEFRAQRGDRSGRPERGRRDGRGKGRSQVPTENEQFQAVGAATNAFGEADALLNPILLAPGALGVAEQSLEMTTLPAAANLDGALGEEEPGKKKKRRSRGGAKRTARKNALRLSSGELMADETDLEPTTDATAAISGLDETVEATEMRQEGRKSLVMTKSQPVKRGGRGNESGRVPRVALYSPSIDASIEENAAAPADAAASAPEPIATSAGQLPAAADAVEGGNTGGNRSRNSRNRGRKNAASAANAEAASGEYVATPAQPTASPATGNAEQVSNEPVPAPNRAGRNPNANGTQSAKPVYEAVSAASDSGVTDASVAAPARRTSRPKRAVSQARAEKPAVDTPVIPVPDSPQLRTQVAAGRMTGSSATLIERLPEAAAPAKKAAVTKKVAAPKTKSPKAAVLPVTAPVTEETKPKPPKKAAPVAKATAATKPKAADKTKVAANPKAAPKVAATKPASKPKAAPKAAAAKPVAKPKATSKPAATKPVAAKPKAPRKPAKPA</sequence>
<dbReference type="InterPro" id="IPR036514">
    <property type="entry name" value="SGNH_hydro_sf"/>
</dbReference>
<evidence type="ECO:0000256" key="1">
    <source>
        <dbReference type="SAM" id="MobiDB-lite"/>
    </source>
</evidence>
<feature type="region of interest" description="Disordered" evidence="1">
    <location>
        <begin position="522"/>
        <end position="556"/>
    </location>
</feature>
<protein>
    <recommendedName>
        <fullName evidence="2">GSCFA domain-containing protein</fullName>
    </recommendedName>
</protein>
<accession>A0A1G1T2F0</accession>
<keyword evidence="4" id="KW-1185">Reference proteome</keyword>
<feature type="compositionally biased region" description="Low complexity" evidence="1">
    <location>
        <begin position="800"/>
        <end position="812"/>
    </location>
</feature>
<feature type="compositionally biased region" description="Basic residues" evidence="1">
    <location>
        <begin position="471"/>
        <end position="489"/>
    </location>
</feature>
<comment type="caution">
    <text evidence="3">The sequence shown here is derived from an EMBL/GenBank/DDBJ whole genome shotgun (WGS) entry which is preliminary data.</text>
</comment>
<feature type="compositionally biased region" description="Low complexity" evidence="1">
    <location>
        <begin position="765"/>
        <end position="789"/>
    </location>
</feature>
<dbReference type="RefSeq" id="WP_070728680.1">
    <property type="nucleotide sequence ID" value="NZ_MDZB01000111.1"/>
</dbReference>
<feature type="compositionally biased region" description="Low complexity" evidence="1">
    <location>
        <begin position="820"/>
        <end position="870"/>
    </location>
</feature>
<dbReference type="EMBL" id="MDZB01000111">
    <property type="protein sequence ID" value="OGX85032.1"/>
    <property type="molecule type" value="Genomic_DNA"/>
</dbReference>
<evidence type="ECO:0000259" key="2">
    <source>
        <dbReference type="Pfam" id="PF08885"/>
    </source>
</evidence>
<gene>
    <name evidence="3" type="ORF">BEN47_15460</name>
</gene>
<feature type="domain" description="GSCFA" evidence="2">
    <location>
        <begin position="20"/>
        <end position="256"/>
    </location>
</feature>
<dbReference type="SUPFAM" id="SSF52266">
    <property type="entry name" value="SGNH hydrolase"/>
    <property type="match status" value="1"/>
</dbReference>
<dbReference type="STRING" id="1908237.BEN47_15460"/>